<accession>A0ACB7H989</accession>
<gene>
    <name evidence="1" type="ORF">MANES_08G069560v8</name>
</gene>
<protein>
    <submittedName>
        <fullName evidence="1">Uncharacterized protein</fullName>
    </submittedName>
</protein>
<organism evidence="1 2">
    <name type="scientific">Manihot esculenta</name>
    <name type="common">Cassava</name>
    <name type="synonym">Jatropha manihot</name>
    <dbReference type="NCBI Taxonomy" id="3983"/>
    <lineage>
        <taxon>Eukaryota</taxon>
        <taxon>Viridiplantae</taxon>
        <taxon>Streptophyta</taxon>
        <taxon>Embryophyta</taxon>
        <taxon>Tracheophyta</taxon>
        <taxon>Spermatophyta</taxon>
        <taxon>Magnoliopsida</taxon>
        <taxon>eudicotyledons</taxon>
        <taxon>Gunneridae</taxon>
        <taxon>Pentapetalae</taxon>
        <taxon>rosids</taxon>
        <taxon>fabids</taxon>
        <taxon>Malpighiales</taxon>
        <taxon>Euphorbiaceae</taxon>
        <taxon>Crotonoideae</taxon>
        <taxon>Manihoteae</taxon>
        <taxon>Manihot</taxon>
    </lineage>
</organism>
<keyword evidence="2" id="KW-1185">Reference proteome</keyword>
<reference evidence="2" key="1">
    <citation type="journal article" date="2016" name="Nat. Biotechnol.">
        <title>Sequencing wild and cultivated cassava and related species reveals extensive interspecific hybridization and genetic diversity.</title>
        <authorList>
            <person name="Bredeson J.V."/>
            <person name="Lyons J.B."/>
            <person name="Prochnik S.E."/>
            <person name="Wu G.A."/>
            <person name="Ha C.M."/>
            <person name="Edsinger-Gonzales E."/>
            <person name="Grimwood J."/>
            <person name="Schmutz J."/>
            <person name="Rabbi I.Y."/>
            <person name="Egesi C."/>
            <person name="Nauluvula P."/>
            <person name="Lebot V."/>
            <person name="Ndunguru J."/>
            <person name="Mkamilo G."/>
            <person name="Bart R.S."/>
            <person name="Setter T.L."/>
            <person name="Gleadow R.M."/>
            <person name="Kulakow P."/>
            <person name="Ferguson M.E."/>
            <person name="Rounsley S."/>
            <person name="Rokhsar D.S."/>
        </authorList>
    </citation>
    <scope>NUCLEOTIDE SEQUENCE [LARGE SCALE GENOMIC DNA]</scope>
    <source>
        <strain evidence="2">cv. AM560-2</strain>
    </source>
</reference>
<evidence type="ECO:0000313" key="1">
    <source>
        <dbReference type="EMBL" id="KAG8649162.1"/>
    </source>
</evidence>
<dbReference type="EMBL" id="CM004394">
    <property type="protein sequence ID" value="KAG8649162.1"/>
    <property type="molecule type" value="Genomic_DNA"/>
</dbReference>
<proteinExistence type="predicted"/>
<name>A0ACB7H989_MANES</name>
<comment type="caution">
    <text evidence="1">The sequence shown here is derived from an EMBL/GenBank/DDBJ whole genome shotgun (WGS) entry which is preliminary data.</text>
</comment>
<dbReference type="Proteomes" id="UP000091857">
    <property type="component" value="Chromosome 8"/>
</dbReference>
<evidence type="ECO:0000313" key="2">
    <source>
        <dbReference type="Proteomes" id="UP000091857"/>
    </source>
</evidence>
<sequence length="110" mass="13263">MRNEIVGFKQLKELCVDDEDFRKIWRKCFCGYPVDNFYVLDGHLMHENQLCTLRTSLREKVIHDLHGRLARHLERDKSIAVMKERSYWPQLRKDVTRFIMKCCTCQRSKG</sequence>